<protein>
    <submittedName>
        <fullName evidence="3">Helix-turn-helix transcriptional regulator</fullName>
    </submittedName>
</protein>
<feature type="region of interest" description="Disordered" evidence="1">
    <location>
        <begin position="1"/>
        <end position="31"/>
    </location>
</feature>
<dbReference type="SUPFAM" id="SSF47413">
    <property type="entry name" value="lambda repressor-like DNA-binding domains"/>
    <property type="match status" value="1"/>
</dbReference>
<evidence type="ECO:0000313" key="4">
    <source>
        <dbReference type="Proteomes" id="UP000332515"/>
    </source>
</evidence>
<dbReference type="Proteomes" id="UP000332515">
    <property type="component" value="Unassembled WGS sequence"/>
</dbReference>
<evidence type="ECO:0000259" key="2">
    <source>
        <dbReference type="PROSITE" id="PS50943"/>
    </source>
</evidence>
<comment type="caution">
    <text evidence="3">The sequence shown here is derived from an EMBL/GenBank/DDBJ whole genome shotgun (WGS) entry which is preliminary data.</text>
</comment>
<dbReference type="Pfam" id="PF13560">
    <property type="entry name" value="HTH_31"/>
    <property type="match status" value="1"/>
</dbReference>
<proteinExistence type="predicted"/>
<evidence type="ECO:0000313" key="3">
    <source>
        <dbReference type="EMBL" id="MQT11404.1"/>
    </source>
</evidence>
<organism evidence="3 4">
    <name type="scientific">Segnochrobactrum spirostomi</name>
    <dbReference type="NCBI Taxonomy" id="2608987"/>
    <lineage>
        <taxon>Bacteria</taxon>
        <taxon>Pseudomonadati</taxon>
        <taxon>Pseudomonadota</taxon>
        <taxon>Alphaproteobacteria</taxon>
        <taxon>Hyphomicrobiales</taxon>
        <taxon>Segnochrobactraceae</taxon>
        <taxon>Segnochrobactrum</taxon>
    </lineage>
</organism>
<accession>A0A6A7XXN6</accession>
<dbReference type="InterPro" id="IPR010982">
    <property type="entry name" value="Lambda_DNA-bd_dom_sf"/>
</dbReference>
<keyword evidence="4" id="KW-1185">Reference proteome</keyword>
<reference evidence="3 4" key="1">
    <citation type="submission" date="2019-09" db="EMBL/GenBank/DDBJ databases">
        <title>Segnochrobactrum spirostomi gen. nov., sp. nov., isolated from the ciliate Spirostomum cf. yagiui and description of a novel family, Segnochrobactraceae fam. nov. within the order Rhizobiales of the class Alphaproteobacteria.</title>
        <authorList>
            <person name="Akter S."/>
            <person name="Shazib S.U.A."/>
            <person name="Shin M.K."/>
        </authorList>
    </citation>
    <scope>NUCLEOTIDE SEQUENCE [LARGE SCALE GENOMIC DNA]</scope>
    <source>
        <strain evidence="3 4">Sp-1</strain>
    </source>
</reference>
<dbReference type="Gene3D" id="1.10.260.40">
    <property type="entry name" value="lambda repressor-like DNA-binding domains"/>
    <property type="match status" value="1"/>
</dbReference>
<evidence type="ECO:0000256" key="1">
    <source>
        <dbReference type="SAM" id="MobiDB-lite"/>
    </source>
</evidence>
<dbReference type="PROSITE" id="PS50943">
    <property type="entry name" value="HTH_CROC1"/>
    <property type="match status" value="1"/>
</dbReference>
<dbReference type="EMBL" id="VWNA01000001">
    <property type="protein sequence ID" value="MQT11404.1"/>
    <property type="molecule type" value="Genomic_DNA"/>
</dbReference>
<dbReference type="SMART" id="SM00530">
    <property type="entry name" value="HTH_XRE"/>
    <property type="match status" value="1"/>
</dbReference>
<dbReference type="InterPro" id="IPR001387">
    <property type="entry name" value="Cro/C1-type_HTH"/>
</dbReference>
<name>A0A6A7XXN6_9HYPH</name>
<dbReference type="AlphaFoldDB" id="A0A6A7XXN6"/>
<sequence length="225" mass="25001">MGAGATVERDRRQLRGSGDLGAAAPSFGPDDPRALARRLRMWRSLNSVKQRALAEMLGVSQTIISFWETGRDVPNPAQVAHLKALMAEAGRDEVAIERAFVGRQAAVRALFDLDGIRLLAASTGFRRLWPLSADLEGRCLADNLVDEARKLAVDDDLRHAIFEGALGLASGISLRHTDIEFDEAVLHRWHICFRRYGHRRLIDMTFEPCDETLAPGVTDLIYLDK</sequence>
<dbReference type="GO" id="GO:0003677">
    <property type="term" value="F:DNA binding"/>
    <property type="evidence" value="ECO:0007669"/>
    <property type="project" value="InterPro"/>
</dbReference>
<feature type="domain" description="HTH cro/C1-type" evidence="2">
    <location>
        <begin position="39"/>
        <end position="75"/>
    </location>
</feature>
<gene>
    <name evidence="3" type="ORF">F0357_01680</name>
</gene>
<dbReference type="CDD" id="cd00093">
    <property type="entry name" value="HTH_XRE"/>
    <property type="match status" value="1"/>
</dbReference>